<proteinExistence type="predicted"/>
<keyword evidence="2" id="KW-0472">Membrane</keyword>
<evidence type="ECO:0000313" key="3">
    <source>
        <dbReference type="EMBL" id="MEE3849396.1"/>
    </source>
</evidence>
<dbReference type="RefSeq" id="WP_330431030.1">
    <property type="nucleotide sequence ID" value="NZ_JAZDUF010000001.1"/>
</dbReference>
<dbReference type="Proteomes" id="UP001347146">
    <property type="component" value="Unassembled WGS sequence"/>
</dbReference>
<feature type="compositionally biased region" description="Low complexity" evidence="1">
    <location>
        <begin position="7"/>
        <end position="24"/>
    </location>
</feature>
<name>A0ABU7MA01_9ACTN</name>
<reference evidence="3 4" key="1">
    <citation type="submission" date="2024-01" db="EMBL/GenBank/DDBJ databases">
        <title>Draft genome sequence of Gordonia sp. LSe1-13.</title>
        <authorList>
            <person name="Suphannarot A."/>
            <person name="Mingma R."/>
        </authorList>
    </citation>
    <scope>NUCLEOTIDE SEQUENCE [LARGE SCALE GENOMIC DNA]</scope>
    <source>
        <strain evidence="3 4">LSe1-13</strain>
    </source>
</reference>
<keyword evidence="2" id="KW-1133">Transmembrane helix</keyword>
<protein>
    <submittedName>
        <fullName evidence="3">Uncharacterized protein</fullName>
    </submittedName>
</protein>
<organism evidence="3 4">
    <name type="scientific">Gordonia sesuvii</name>
    <dbReference type="NCBI Taxonomy" id="3116777"/>
    <lineage>
        <taxon>Bacteria</taxon>
        <taxon>Bacillati</taxon>
        <taxon>Actinomycetota</taxon>
        <taxon>Actinomycetes</taxon>
        <taxon>Mycobacteriales</taxon>
        <taxon>Gordoniaceae</taxon>
        <taxon>Gordonia</taxon>
    </lineage>
</organism>
<evidence type="ECO:0000256" key="1">
    <source>
        <dbReference type="SAM" id="MobiDB-lite"/>
    </source>
</evidence>
<dbReference type="EMBL" id="JAZDUF010000001">
    <property type="protein sequence ID" value="MEE3849396.1"/>
    <property type="molecule type" value="Genomic_DNA"/>
</dbReference>
<keyword evidence="4" id="KW-1185">Reference proteome</keyword>
<gene>
    <name evidence="3" type="ORF">VZC37_03590</name>
</gene>
<sequence length="64" mass="6770">MDRHPSVEPGGVEPGSVEPGSVEPDFNAVDDDEPTAAAHRRQILTYSGVTLSLIALLVLLLANM</sequence>
<feature type="region of interest" description="Disordered" evidence="1">
    <location>
        <begin position="1"/>
        <end position="34"/>
    </location>
</feature>
<evidence type="ECO:0000313" key="4">
    <source>
        <dbReference type="Proteomes" id="UP001347146"/>
    </source>
</evidence>
<accession>A0ABU7MA01</accession>
<feature type="transmembrane region" description="Helical" evidence="2">
    <location>
        <begin position="43"/>
        <end position="62"/>
    </location>
</feature>
<evidence type="ECO:0000256" key="2">
    <source>
        <dbReference type="SAM" id="Phobius"/>
    </source>
</evidence>
<keyword evidence="2" id="KW-0812">Transmembrane</keyword>
<comment type="caution">
    <text evidence="3">The sequence shown here is derived from an EMBL/GenBank/DDBJ whole genome shotgun (WGS) entry which is preliminary data.</text>
</comment>